<evidence type="ECO:0000313" key="3">
    <source>
        <dbReference type="EMBL" id="SIS58458.1"/>
    </source>
</evidence>
<reference evidence="4" key="3">
    <citation type="submission" date="2017-01" db="EMBL/GenBank/DDBJ databases">
        <authorList>
            <person name="Varghese N."/>
            <person name="Submissions S."/>
        </authorList>
    </citation>
    <scope>NUCLEOTIDE SEQUENCE [LARGE SCALE GENOMIC DNA]</scope>
    <source>
        <strain evidence="4">DSM 21068</strain>
    </source>
</reference>
<evidence type="ECO:0000313" key="5">
    <source>
        <dbReference type="Proteomes" id="UP000238314"/>
    </source>
</evidence>
<accession>A0A1N7KA25</accession>
<dbReference type="AlphaFoldDB" id="A0A1N7KA25"/>
<feature type="transmembrane region" description="Helical" evidence="1">
    <location>
        <begin position="31"/>
        <end position="52"/>
    </location>
</feature>
<dbReference type="STRING" id="551459.SAMN05421796_101412"/>
<evidence type="ECO:0000313" key="4">
    <source>
        <dbReference type="Proteomes" id="UP000186246"/>
    </source>
</evidence>
<keyword evidence="1" id="KW-1133">Transmembrane helix</keyword>
<reference evidence="3" key="2">
    <citation type="submission" date="2017-01" db="EMBL/GenBank/DDBJ databases">
        <authorList>
            <person name="Mah S.A."/>
            <person name="Swanson W.J."/>
            <person name="Moy G.W."/>
            <person name="Vacquier V.D."/>
        </authorList>
    </citation>
    <scope>NUCLEOTIDE SEQUENCE [LARGE SCALE GENOMIC DNA]</scope>
    <source>
        <strain evidence="3">DSM 21068</strain>
    </source>
</reference>
<keyword evidence="1" id="KW-0472">Membrane</keyword>
<proteinExistence type="predicted"/>
<dbReference type="EMBL" id="MUGO01000003">
    <property type="protein sequence ID" value="PQA96419.1"/>
    <property type="molecule type" value="Genomic_DNA"/>
</dbReference>
<gene>
    <name evidence="2" type="ORF">B0A70_04700</name>
    <name evidence="3" type="ORF">SAMN05421796_101412</name>
</gene>
<protein>
    <submittedName>
        <fullName evidence="3">Uncharacterized protein</fullName>
    </submittedName>
</protein>
<keyword evidence="5" id="KW-1185">Reference proteome</keyword>
<sequence length="77" mass="8954">MIKSIIKQWLFINYCGQKIGQFKGADLKETLLNVTTSNISYIVYGIIFNIYLQLGFRSLLLFLIIAVPIEFFLLENF</sequence>
<dbReference type="Proteomes" id="UP000238314">
    <property type="component" value="Unassembled WGS sequence"/>
</dbReference>
<evidence type="ECO:0000313" key="2">
    <source>
        <dbReference type="EMBL" id="PQA96419.1"/>
    </source>
</evidence>
<name>A0A1N7KA25_9FLAO</name>
<keyword evidence="1" id="KW-0812">Transmembrane</keyword>
<evidence type="ECO:0000256" key="1">
    <source>
        <dbReference type="SAM" id="Phobius"/>
    </source>
</evidence>
<dbReference type="Proteomes" id="UP000186246">
    <property type="component" value="Unassembled WGS sequence"/>
</dbReference>
<dbReference type="EMBL" id="FTOJ01000001">
    <property type="protein sequence ID" value="SIS58458.1"/>
    <property type="molecule type" value="Genomic_DNA"/>
</dbReference>
<feature type="transmembrane region" description="Helical" evidence="1">
    <location>
        <begin position="58"/>
        <end position="74"/>
    </location>
</feature>
<reference evidence="2 5" key="1">
    <citation type="submission" date="2016-11" db="EMBL/GenBank/DDBJ databases">
        <title>Whole genomes of Flavobacteriaceae.</title>
        <authorList>
            <person name="Stine C."/>
            <person name="Li C."/>
            <person name="Tadesse D."/>
        </authorList>
    </citation>
    <scope>NUCLEOTIDE SEQUENCE [LARGE SCALE GENOMIC DNA]</scope>
    <source>
        <strain evidence="2 5">DSM 21068</strain>
    </source>
</reference>
<organism evidence="3 4">
    <name type="scientific">Chryseobacterium piscicola</name>
    <dbReference type="NCBI Taxonomy" id="551459"/>
    <lineage>
        <taxon>Bacteria</taxon>
        <taxon>Pseudomonadati</taxon>
        <taxon>Bacteroidota</taxon>
        <taxon>Flavobacteriia</taxon>
        <taxon>Flavobacteriales</taxon>
        <taxon>Weeksellaceae</taxon>
        <taxon>Chryseobacterium group</taxon>
        <taxon>Chryseobacterium</taxon>
    </lineage>
</organism>